<dbReference type="InterPro" id="IPR039429">
    <property type="entry name" value="SHMT-like_dom"/>
</dbReference>
<feature type="site" description="Plays an important role in substrate specificity" evidence="6">
    <location>
        <position position="228"/>
    </location>
</feature>
<feature type="domain" description="Serine hydroxymethyltransferase-like" evidence="7">
    <location>
        <begin position="8"/>
        <end position="388"/>
    </location>
</feature>
<keyword evidence="6" id="KW-0963">Cytoplasm</keyword>
<dbReference type="CDD" id="cd00378">
    <property type="entry name" value="SHMT"/>
    <property type="match status" value="1"/>
</dbReference>
<protein>
    <recommendedName>
        <fullName evidence="6">Serine hydroxymethyltransferase</fullName>
        <shortName evidence="6">SHMT</shortName>
        <shortName evidence="6">Serine methylase</shortName>
        <ecNumber evidence="6">2.1.2.1</ecNumber>
    </recommendedName>
</protein>
<dbReference type="Gene3D" id="3.40.640.10">
    <property type="entry name" value="Type I PLP-dependent aspartate aminotransferase-like (Major domain)"/>
    <property type="match status" value="1"/>
</dbReference>
<dbReference type="InterPro" id="IPR015422">
    <property type="entry name" value="PyrdxlP-dep_Trfase_small"/>
</dbReference>
<comment type="caution">
    <text evidence="8">The sequence shown here is derived from an EMBL/GenBank/DDBJ whole genome shotgun (WGS) entry which is preliminary data.</text>
</comment>
<comment type="cofactor">
    <cofactor evidence="1 6">
        <name>pyridoxal 5'-phosphate</name>
        <dbReference type="ChEBI" id="CHEBI:597326"/>
    </cofactor>
</comment>
<dbReference type="EC" id="2.1.2.1" evidence="6"/>
<evidence type="ECO:0000256" key="2">
    <source>
        <dbReference type="ARBA" id="ARBA00006376"/>
    </source>
</evidence>
<dbReference type="PIRSF" id="PIRSF000412">
    <property type="entry name" value="SHMT"/>
    <property type="match status" value="1"/>
</dbReference>
<keyword evidence="4 6" id="KW-0808">Transferase</keyword>
<evidence type="ECO:0000256" key="4">
    <source>
        <dbReference type="ARBA" id="ARBA00022679"/>
    </source>
</evidence>
<keyword evidence="5 6" id="KW-0663">Pyridoxal phosphate</keyword>
<dbReference type="NCBIfam" id="NF000586">
    <property type="entry name" value="PRK00011.1"/>
    <property type="match status" value="1"/>
</dbReference>
<feature type="binding site" evidence="6">
    <location>
        <position position="121"/>
    </location>
    <ligand>
        <name>(6S)-5,6,7,8-tetrahydrofolate</name>
        <dbReference type="ChEBI" id="CHEBI:57453"/>
    </ligand>
</feature>
<evidence type="ECO:0000256" key="1">
    <source>
        <dbReference type="ARBA" id="ARBA00001933"/>
    </source>
</evidence>
<keyword evidence="6" id="KW-0028">Amino-acid biosynthesis</keyword>
<dbReference type="InterPro" id="IPR019798">
    <property type="entry name" value="Ser_HO-MeTrfase_PLP_BS"/>
</dbReference>
<evidence type="ECO:0000313" key="9">
    <source>
        <dbReference type="Proteomes" id="UP001604282"/>
    </source>
</evidence>
<dbReference type="RefSeq" id="WP_189848026.1">
    <property type="nucleotide sequence ID" value="NZ_BMVV01000003.1"/>
</dbReference>
<dbReference type="Gene3D" id="3.90.1150.10">
    <property type="entry name" value="Aspartate Aminotransferase, domain 1"/>
    <property type="match status" value="1"/>
</dbReference>
<feature type="modified residue" description="N6-(pyridoxal phosphate)lysine" evidence="6">
    <location>
        <position position="229"/>
    </location>
</feature>
<comment type="function">
    <text evidence="6">Catalyzes the reversible interconversion of serine and glycine with tetrahydrofolate (THF) serving as the one-carbon carrier. This reaction serves as the major source of one-carbon groups required for the biosynthesis of purines, thymidylate, methionine, and other important biomolecules. Also exhibits THF-independent aldolase activity toward beta-hydroxyamino acids, producing glycine and aldehydes, via a retro-aldol mechanism.</text>
</comment>
<accession>A0ABW7BU17</accession>
<dbReference type="SUPFAM" id="SSF53383">
    <property type="entry name" value="PLP-dependent transferases"/>
    <property type="match status" value="1"/>
</dbReference>
<dbReference type="GO" id="GO:0004372">
    <property type="term" value="F:glycine hydroxymethyltransferase activity"/>
    <property type="evidence" value="ECO:0007669"/>
    <property type="project" value="UniProtKB-EC"/>
</dbReference>
<evidence type="ECO:0000259" key="7">
    <source>
        <dbReference type="Pfam" id="PF00464"/>
    </source>
</evidence>
<dbReference type="PROSITE" id="PS00096">
    <property type="entry name" value="SHMT"/>
    <property type="match status" value="1"/>
</dbReference>
<dbReference type="Pfam" id="PF00464">
    <property type="entry name" value="SHMT"/>
    <property type="match status" value="1"/>
</dbReference>
<organism evidence="8 9">
    <name type="scientific">Streptomyces omiyaensis</name>
    <dbReference type="NCBI Taxonomy" id="68247"/>
    <lineage>
        <taxon>Bacteria</taxon>
        <taxon>Bacillati</taxon>
        <taxon>Actinomycetota</taxon>
        <taxon>Actinomycetes</taxon>
        <taxon>Kitasatosporales</taxon>
        <taxon>Streptomycetaceae</taxon>
        <taxon>Streptomyces</taxon>
    </lineage>
</organism>
<comment type="caution">
    <text evidence="6">Lacks conserved residue(s) required for the propagation of feature annotation.</text>
</comment>
<feature type="binding site" evidence="6">
    <location>
        <begin position="125"/>
        <end position="127"/>
    </location>
    <ligand>
        <name>(6S)-5,6,7,8-tetrahydrofolate</name>
        <dbReference type="ChEBI" id="CHEBI:57453"/>
    </ligand>
</feature>
<keyword evidence="3 6" id="KW-0554">One-carbon metabolism</keyword>
<sequence>MSLLNTPLHELDPDVAAAVDAELRRQQSTLEMIASENFAPVAVMEAQGSVLTNKYAEGYPGRRYYGGCEHVDVAEQIAIDRIKDLFGAEYANVQPHSGASANQAALFAIAQPGDTILGLDLAHGGHLTHGMRLNFSGKQFNVVAYHVDDAGLVDMAEVERLAKEHRPKVIIAGWSAYPRQLDFAEFRRIADEVEAYLWVDMAHFAGLVAAGLHPNPVAYADVVTSTTHKTLGGPRGGIILAKKEFAKKLNSSVFPGFQGGPLEHVIAAKAVSFKVAASEEFKERQQRTLDGARILAERLVRDDVTAHGVSVLSGGTDVHLVLVDLRDSELDGQQAEDRLHEVGITVNRNAVPNDPRPPMVTSGLRIGTPALATRGFDAGDFTEVADIIAETLKPGFDEAKAEALKARVTALADKHPLYPGLK</sequence>
<gene>
    <name evidence="6 8" type="primary">glyA</name>
    <name evidence="8" type="ORF">ACGFYS_18955</name>
</gene>
<keyword evidence="9" id="KW-1185">Reference proteome</keyword>
<comment type="catalytic activity">
    <reaction evidence="6">
        <text>(6R)-5,10-methylene-5,6,7,8-tetrahydrofolate + glycine + H2O = (6S)-5,6,7,8-tetrahydrofolate + L-serine</text>
        <dbReference type="Rhea" id="RHEA:15481"/>
        <dbReference type="ChEBI" id="CHEBI:15377"/>
        <dbReference type="ChEBI" id="CHEBI:15636"/>
        <dbReference type="ChEBI" id="CHEBI:33384"/>
        <dbReference type="ChEBI" id="CHEBI:57305"/>
        <dbReference type="ChEBI" id="CHEBI:57453"/>
        <dbReference type="EC" id="2.1.2.1"/>
    </reaction>
</comment>
<evidence type="ECO:0000256" key="5">
    <source>
        <dbReference type="ARBA" id="ARBA00022898"/>
    </source>
</evidence>
<dbReference type="InterPro" id="IPR015421">
    <property type="entry name" value="PyrdxlP-dep_Trfase_major"/>
</dbReference>
<evidence type="ECO:0000313" key="8">
    <source>
        <dbReference type="EMBL" id="MFG3191009.1"/>
    </source>
</evidence>
<dbReference type="Proteomes" id="UP001604282">
    <property type="component" value="Unassembled WGS sequence"/>
</dbReference>
<comment type="subunit">
    <text evidence="6">Homodimer.</text>
</comment>
<dbReference type="HAMAP" id="MF_00051">
    <property type="entry name" value="SHMT"/>
    <property type="match status" value="1"/>
</dbReference>
<dbReference type="PANTHER" id="PTHR11680:SF35">
    <property type="entry name" value="SERINE HYDROXYMETHYLTRANSFERASE 1"/>
    <property type="match status" value="1"/>
</dbReference>
<evidence type="ECO:0000256" key="3">
    <source>
        <dbReference type="ARBA" id="ARBA00022563"/>
    </source>
</evidence>
<dbReference type="InterPro" id="IPR001085">
    <property type="entry name" value="Ser_HO-MeTrfase"/>
</dbReference>
<comment type="subcellular location">
    <subcellularLocation>
        <location evidence="6">Cytoplasm</location>
    </subcellularLocation>
</comment>
<comment type="similarity">
    <text evidence="2 6">Belongs to the SHMT family.</text>
</comment>
<name>A0ABW7BU17_9ACTN</name>
<comment type="pathway">
    <text evidence="6">Amino-acid biosynthesis; glycine biosynthesis; glycine from L-serine: step 1/1.</text>
</comment>
<dbReference type="PANTHER" id="PTHR11680">
    <property type="entry name" value="SERINE HYDROXYMETHYLTRANSFERASE"/>
    <property type="match status" value="1"/>
</dbReference>
<dbReference type="InterPro" id="IPR015424">
    <property type="entry name" value="PyrdxlP-dep_Trfase"/>
</dbReference>
<dbReference type="EMBL" id="JBICZW010000010">
    <property type="protein sequence ID" value="MFG3191009.1"/>
    <property type="molecule type" value="Genomic_DNA"/>
</dbReference>
<comment type="pathway">
    <text evidence="6">One-carbon metabolism; tetrahydrofolate interconversion.</text>
</comment>
<reference evidence="8 9" key="1">
    <citation type="submission" date="2024-10" db="EMBL/GenBank/DDBJ databases">
        <title>The Natural Products Discovery Center: Release of the First 8490 Sequenced Strains for Exploring Actinobacteria Biosynthetic Diversity.</title>
        <authorList>
            <person name="Kalkreuter E."/>
            <person name="Kautsar S.A."/>
            <person name="Yang D."/>
            <person name="Bader C.D."/>
            <person name="Teijaro C.N."/>
            <person name="Fluegel L."/>
            <person name="Davis C.M."/>
            <person name="Simpson J.R."/>
            <person name="Lauterbach L."/>
            <person name="Steele A.D."/>
            <person name="Gui C."/>
            <person name="Meng S."/>
            <person name="Li G."/>
            <person name="Viehrig K."/>
            <person name="Ye F."/>
            <person name="Su P."/>
            <person name="Kiefer A.F."/>
            <person name="Nichols A."/>
            <person name="Cepeda A.J."/>
            <person name="Yan W."/>
            <person name="Fan B."/>
            <person name="Jiang Y."/>
            <person name="Adhikari A."/>
            <person name="Zheng C.-J."/>
            <person name="Schuster L."/>
            <person name="Cowan T.M."/>
            <person name="Smanski M.J."/>
            <person name="Chevrette M.G."/>
            <person name="De Carvalho L.P.S."/>
            <person name="Shen B."/>
        </authorList>
    </citation>
    <scope>NUCLEOTIDE SEQUENCE [LARGE SCALE GENOMIC DNA]</scope>
    <source>
        <strain evidence="8 9">NPDC048229</strain>
    </source>
</reference>
<proteinExistence type="inferred from homology"/>
<dbReference type="InterPro" id="IPR049943">
    <property type="entry name" value="Ser_HO-MeTrfase-like"/>
</dbReference>
<evidence type="ECO:0000256" key="6">
    <source>
        <dbReference type="HAMAP-Rule" id="MF_00051"/>
    </source>
</evidence>